<dbReference type="Pfam" id="PF09250">
    <property type="entry name" value="Prim-Pol"/>
    <property type="match status" value="1"/>
</dbReference>
<dbReference type="SUPFAM" id="SSF52540">
    <property type="entry name" value="P-loop containing nucleoside triphosphate hydrolases"/>
    <property type="match status" value="1"/>
</dbReference>
<comment type="caution">
    <text evidence="3">The sequence shown here is derived from an EMBL/GenBank/DDBJ whole genome shotgun (WGS) entry which is preliminary data.</text>
</comment>
<dbReference type="InterPro" id="IPR027417">
    <property type="entry name" value="P-loop_NTPase"/>
</dbReference>
<feature type="domain" description="DNA primase/polymerase bifunctional N-terminal" evidence="2">
    <location>
        <begin position="68"/>
        <end position="241"/>
    </location>
</feature>
<accession>A0A3A5LZQ3</accession>
<dbReference type="OrthoDB" id="3171622at2"/>
<dbReference type="InterPro" id="IPR015330">
    <property type="entry name" value="DNA_primase/pol_bifunc_N"/>
</dbReference>
<dbReference type="EMBL" id="QZVT01000006">
    <property type="protein sequence ID" value="RJT78280.1"/>
    <property type="molecule type" value="Genomic_DNA"/>
</dbReference>
<evidence type="ECO:0000313" key="4">
    <source>
        <dbReference type="Proteomes" id="UP000272560"/>
    </source>
</evidence>
<reference evidence="3 4" key="1">
    <citation type="submission" date="2018-09" db="EMBL/GenBank/DDBJ databases">
        <title>Novel species of Arthrobacter.</title>
        <authorList>
            <person name="Liu Q."/>
            <person name="Xin Y.-H."/>
        </authorList>
    </citation>
    <scope>NUCLEOTIDE SEQUENCE [LARGE SCALE GENOMIC DNA]</scope>
    <source>
        <strain evidence="3 4">Hz2</strain>
    </source>
</reference>
<evidence type="ECO:0000313" key="3">
    <source>
        <dbReference type="EMBL" id="RJT78280.1"/>
    </source>
</evidence>
<gene>
    <name evidence="3" type="ORF">D6T63_12165</name>
</gene>
<proteinExistence type="predicted"/>
<dbReference type="Pfam" id="PF13481">
    <property type="entry name" value="AAA_25"/>
    <property type="match status" value="1"/>
</dbReference>
<dbReference type="Proteomes" id="UP000272560">
    <property type="component" value="Unassembled WGS sequence"/>
</dbReference>
<dbReference type="SUPFAM" id="SSF56747">
    <property type="entry name" value="Prim-pol domain"/>
    <property type="match status" value="1"/>
</dbReference>
<dbReference type="CDD" id="cd04859">
    <property type="entry name" value="Prim_Pol"/>
    <property type="match status" value="1"/>
</dbReference>
<dbReference type="AlphaFoldDB" id="A0A3A5LZQ3"/>
<dbReference type="InterPro" id="IPR014820">
    <property type="entry name" value="PriCT_1"/>
</dbReference>
<dbReference type="SMART" id="SM00943">
    <property type="entry name" value="Prim-Pol"/>
    <property type="match status" value="1"/>
</dbReference>
<feature type="region of interest" description="Disordered" evidence="1">
    <location>
        <begin position="1"/>
        <end position="57"/>
    </location>
</feature>
<organism evidence="3 4">
    <name type="scientific">Arthrobacter cheniae</name>
    <dbReference type="NCBI Taxonomy" id="1258888"/>
    <lineage>
        <taxon>Bacteria</taxon>
        <taxon>Bacillati</taxon>
        <taxon>Actinomycetota</taxon>
        <taxon>Actinomycetes</taxon>
        <taxon>Micrococcales</taxon>
        <taxon>Micrococcaceae</taxon>
        <taxon>Arthrobacter</taxon>
    </lineage>
</organism>
<protein>
    <recommendedName>
        <fullName evidence="2">DNA primase/polymerase bifunctional N-terminal domain-containing protein</fullName>
    </recommendedName>
</protein>
<dbReference type="Gene3D" id="3.40.50.300">
    <property type="entry name" value="P-loop containing nucleotide triphosphate hydrolases"/>
    <property type="match status" value="1"/>
</dbReference>
<keyword evidence="4" id="KW-1185">Reference proteome</keyword>
<evidence type="ECO:0000259" key="2">
    <source>
        <dbReference type="SMART" id="SM00943"/>
    </source>
</evidence>
<evidence type="ECO:0000256" key="1">
    <source>
        <dbReference type="SAM" id="MobiDB-lite"/>
    </source>
</evidence>
<sequence>MPDSTNEKTPSRRVQAEGDSGLGLQFQGSNNMSNSNCISETSSETGSPTLAEGLASSTVDPPQALHYALQYAAKGWPVFPVYGIVQGRCTCKDGIKCDNAGKHPRTSNGVNGATTDPQTVRAWWTQWPDANIGLACGQVSGFFAVDVDAKSGGFESIGAFGQLPETLSVITGGGGKHLLFKYPADGVRLGNKVGWLRGVDVRSDGGYVVAAPSLHSSGARYSWQNEEVEIIEPPLGLIESIRGSSTRKDYSTDLKDSLSILEGIPEGERDDVLFRWACRLRRQHSTDADKGRRVVTLLVLEAANNSGFPENQARIKVEQAFKMDHPDETLPIYDPDGFVSDEDLDPSWVPENLDDVLSGQYLTPQPAILRRSDSVAMLYPGLIHAFYGEPESGKSFVAQWAAAEVLRDGGSVLYLDYESDRGTVVERLLLMGVDKEAVRRGFVYLRPDAAPNRGLKTLLNHAYALAVVDGVTEALSQSNVKSIDNDEVTKWIRQVPRRIGEETGAAVVMVDHVTKSREGRGRYALGAQAKLAAITGAAFTFETGEPLAPGKKGSILIRVAKDRPGGVRPHGDNWRAGDKTQEIATVFVDSTQASKITISVDPPARIAAQFREDLQDIQACLAVYRLVKETPGIIVGALKKGITSATGIGESQRLGDVIAMAKLKGLIRTETGARNSVQHYLSDGQDLTDWVRSIHARDVVIPEDLERLAGIKPE</sequence>
<feature type="compositionally biased region" description="Polar residues" evidence="1">
    <location>
        <begin position="26"/>
        <end position="48"/>
    </location>
</feature>
<name>A0A3A5LZQ3_9MICC</name>
<dbReference type="Pfam" id="PF08708">
    <property type="entry name" value="PriCT_1"/>
    <property type="match status" value="1"/>
</dbReference>
<feature type="compositionally biased region" description="Basic and acidic residues" evidence="1">
    <location>
        <begin position="1"/>
        <end position="16"/>
    </location>
</feature>